<dbReference type="CDD" id="cd11009">
    <property type="entry name" value="Zn_dep_PLPC"/>
    <property type="match status" value="1"/>
</dbReference>
<dbReference type="SMART" id="SM00770">
    <property type="entry name" value="Zn_dep_PLPC"/>
    <property type="match status" value="1"/>
</dbReference>
<dbReference type="InterPro" id="IPR015943">
    <property type="entry name" value="WD40/YVTN_repeat-like_dom_sf"/>
</dbReference>
<dbReference type="InterPro" id="IPR001531">
    <property type="entry name" value="Zn_PLipaseC"/>
</dbReference>
<name>A0A941IGJ4_9ACTN</name>
<evidence type="ECO:0000313" key="3">
    <source>
        <dbReference type="Proteomes" id="UP000676325"/>
    </source>
</evidence>
<dbReference type="SUPFAM" id="SSF101898">
    <property type="entry name" value="NHL repeat"/>
    <property type="match status" value="1"/>
</dbReference>
<evidence type="ECO:0000259" key="1">
    <source>
        <dbReference type="PROSITE" id="PS51346"/>
    </source>
</evidence>
<reference evidence="2" key="1">
    <citation type="submission" date="2021-04" db="EMBL/GenBank/DDBJ databases">
        <title>Genome based classification of Actinospica acidithermotolerans sp. nov., an actinobacterium isolated from an Indonesian hot spring.</title>
        <authorList>
            <person name="Kusuma A.B."/>
            <person name="Putra K.E."/>
            <person name="Nafisah S."/>
            <person name="Loh J."/>
            <person name="Nouioui I."/>
            <person name="Goodfellow M."/>
        </authorList>
    </citation>
    <scope>NUCLEOTIDE SEQUENCE</scope>
    <source>
        <strain evidence="2">MGRD01-02</strain>
    </source>
</reference>
<dbReference type="Gene3D" id="1.10.575.10">
    <property type="entry name" value="P1 Nuclease"/>
    <property type="match status" value="1"/>
</dbReference>
<feature type="domain" description="Zn-dependent PLC" evidence="1">
    <location>
        <begin position="487"/>
        <end position="753"/>
    </location>
</feature>
<dbReference type="Gene3D" id="2.130.10.10">
    <property type="entry name" value="YVTN repeat-like/Quinoprotein amine dehydrogenase"/>
    <property type="match status" value="1"/>
</dbReference>
<dbReference type="EMBL" id="JAGSOH010000014">
    <property type="protein sequence ID" value="MBR7826199.1"/>
    <property type="molecule type" value="Genomic_DNA"/>
</dbReference>
<dbReference type="AlphaFoldDB" id="A0A941IGJ4"/>
<accession>A0A941IGJ4</accession>
<dbReference type="Pfam" id="PF19193">
    <property type="entry name" value="Tectonin"/>
    <property type="match status" value="2"/>
</dbReference>
<evidence type="ECO:0000313" key="2">
    <source>
        <dbReference type="EMBL" id="MBR7826199.1"/>
    </source>
</evidence>
<dbReference type="RefSeq" id="WP_212517350.1">
    <property type="nucleotide sequence ID" value="NZ_JAGSOH010000014.1"/>
</dbReference>
<dbReference type="PROSITE" id="PS51346">
    <property type="entry name" value="PROKAR_ZN_DEPEND_PLPC_2"/>
    <property type="match status" value="1"/>
</dbReference>
<dbReference type="GO" id="GO:0008270">
    <property type="term" value="F:zinc ion binding"/>
    <property type="evidence" value="ECO:0007669"/>
    <property type="project" value="InterPro"/>
</dbReference>
<protein>
    <recommendedName>
        <fullName evidence="1">Zn-dependent PLC domain-containing protein</fullName>
    </recommendedName>
</protein>
<dbReference type="GO" id="GO:0004629">
    <property type="term" value="F:phospholipase C activity"/>
    <property type="evidence" value="ECO:0007669"/>
    <property type="project" value="InterPro"/>
</dbReference>
<gene>
    <name evidence="2" type="ORF">KDK95_07790</name>
</gene>
<dbReference type="SUPFAM" id="SSF89372">
    <property type="entry name" value="Fucose-specific lectin"/>
    <property type="match status" value="2"/>
</dbReference>
<proteinExistence type="predicted"/>
<comment type="caution">
    <text evidence="2">The sequence shown here is derived from an EMBL/GenBank/DDBJ whole genome shotgun (WGS) entry which is preliminary data.</text>
</comment>
<dbReference type="InterPro" id="IPR008947">
    <property type="entry name" value="PLipase_C/P1_nuclease_dom_sf"/>
</dbReference>
<dbReference type="Gene3D" id="2.120.10.70">
    <property type="entry name" value="Fucose-specific lectin"/>
    <property type="match status" value="1"/>
</dbReference>
<keyword evidence="3" id="KW-1185">Reference proteome</keyword>
<sequence>MRGDKGTDMQEFAGAAAPPPALMRISAAADGSVWALDHAGALLTTTDDEVAWQARPFPAPNRLVSVGAGSDGAVFGTAEDGLVYTYTDTWKPTAQPGVRLASVSVGGAGTVWGVDAQGGLQTFDASADAWKPVTPPAGSSGARVAAAADGSVFCLTTKGIAYALSGTTWQPLASAAALIDIAAGAAGWVWSVSSDGSLAQYDGQQWQPVGTPGGEAVAHVACGADLTVWVIDAAGRLYEFDAKNDAWLPIAAPAALGAIALGGVQAAWALGKDGTAYQYTEAADIWIASGAPGSFTQLAAVDNSTVWTIDAHGAVQRLSRSGQEWSAAAEPAGPVWIAAGHDGSIWGAGKDGAVLGLDQVHGEWQPLPAPPAAAVRVSAGDAASVTALDAAGAVHQYDSAAKSWATLDQQAPEGGFTDISALPGGAVFAVAADTVRLYLGEWVPTGTPAVAVAAASATDAWAIDPSGHPAHFLRSSAEATQSSRPDLPGWDAEDVFDETRSTHLYIVNRAIRLCAAQGGPVGAWLAAKLQPGAGRLPDNPLHNQMCQGLYDADFVDPYNDPVLIFVPTYQSHFYDPRTGENWLGKTSPTALTQGTEYFDKSVAAYRDGRIDGSRGAGYRLGLALHYMTDATQPMHSSNFTNLSSGPIVGFHSAYEGCVLAYQSAPRFQPTPFPIPRFGGDPGEYITAAAKHSRPNVIRILPPNVFTDYHGYLTSEDLARIERSAPDLIGYAIAATAGLLFAWGNLLYTRPKDWEDMGQPAPDVTAVAGIGATMTADGRPYLFAKGSDGNLWVRWDYGANNFRWTNQHAPDGRAIASGIGAGNSSYGPAAFMLDETGGVLANWWTGSDWDWNDLGAPPSNGSAPARITGTAVAALPEVDAAVFVVTDQGTLFKNQVPASQWEQVQPPPGLKAVSLLGATIANRGPGQDKRCVLAIMSDRDLWLWEEDAYADGSWSRIGQPPGTTIAASLGVASLQSFALGADGQVWFCQWDTGYGSWTPVGQPPDDLDIVSGLTLNPAQYPYYAPLVMGVAAKGPVALGQQLLEDDTPVWLWEDRGTPGETSIASTVGFVPYQGDYLTAVIGADGHLWA</sequence>
<organism evidence="2 3">
    <name type="scientific">Actinospica acidithermotolerans</name>
    <dbReference type="NCBI Taxonomy" id="2828514"/>
    <lineage>
        <taxon>Bacteria</taxon>
        <taxon>Bacillati</taxon>
        <taxon>Actinomycetota</taxon>
        <taxon>Actinomycetes</taxon>
        <taxon>Catenulisporales</taxon>
        <taxon>Actinospicaceae</taxon>
        <taxon>Actinospica</taxon>
    </lineage>
</organism>
<dbReference type="SUPFAM" id="SSF48537">
    <property type="entry name" value="Phospholipase C/P1 nuclease"/>
    <property type="match status" value="1"/>
</dbReference>
<dbReference type="SMART" id="SM00706">
    <property type="entry name" value="TECPR"/>
    <property type="match status" value="11"/>
</dbReference>
<dbReference type="InterPro" id="IPR006624">
    <property type="entry name" value="Beta-propeller_rpt_TECPR"/>
</dbReference>
<dbReference type="Proteomes" id="UP000676325">
    <property type="component" value="Unassembled WGS sequence"/>
</dbReference>